<dbReference type="AlphaFoldDB" id="A0A1B1SBV4"/>
<protein>
    <recommendedName>
        <fullName evidence="2">adenosylhomocysteine nucleosidase</fullName>
        <ecNumber evidence="2">3.2.2.9</ecNumber>
    </recommendedName>
</protein>
<dbReference type="NCBIfam" id="NF004079">
    <property type="entry name" value="PRK05584.1"/>
    <property type="match status" value="1"/>
</dbReference>
<dbReference type="GO" id="GO:0019284">
    <property type="term" value="P:L-methionine salvage from S-adenosylmethionine"/>
    <property type="evidence" value="ECO:0007669"/>
    <property type="project" value="TreeGrafter"/>
</dbReference>
<keyword evidence="4" id="KW-0378">Hydrolase</keyword>
<evidence type="ECO:0000256" key="2">
    <source>
        <dbReference type="ARBA" id="ARBA00011974"/>
    </source>
</evidence>
<dbReference type="GO" id="GO:0005829">
    <property type="term" value="C:cytosol"/>
    <property type="evidence" value="ECO:0007669"/>
    <property type="project" value="TreeGrafter"/>
</dbReference>
<dbReference type="GO" id="GO:0008930">
    <property type="term" value="F:methylthioadenosine nucleosidase activity"/>
    <property type="evidence" value="ECO:0007669"/>
    <property type="project" value="InterPro"/>
</dbReference>
<dbReference type="NCBIfam" id="TIGR01704">
    <property type="entry name" value="MTA_SAH-Nsdase"/>
    <property type="match status" value="1"/>
</dbReference>
<evidence type="ECO:0000256" key="4">
    <source>
        <dbReference type="ARBA" id="ARBA00022801"/>
    </source>
</evidence>
<dbReference type="GO" id="GO:0009164">
    <property type="term" value="P:nucleoside catabolic process"/>
    <property type="evidence" value="ECO:0007669"/>
    <property type="project" value="InterPro"/>
</dbReference>
<evidence type="ECO:0000259" key="6">
    <source>
        <dbReference type="Pfam" id="PF01048"/>
    </source>
</evidence>
<proteinExistence type="predicted"/>
<sequence length="230" mass="24006">MKIGIIVAMGKELDLLLPHIEGHSQTVLPSGQTLHTGTMAGGRHSVAAMQSGIGKVNAALGTAALVDAFGPELVINTGVAGGTGSDARVMDVVVGDRVAYHDVWCGPCAERGQIQGMPRFFEGAPAVLGLEVLDSISRLHRGLIASGDQFVDNAADLAKITALYPDVKAVDMESAAMAHTCHSKGVPFASIRVVSDTPGKEEDNTGQYLDFWTDAPKATFATLQTLVNAL</sequence>
<dbReference type="Proteomes" id="UP000186351">
    <property type="component" value="Chromosome"/>
</dbReference>
<keyword evidence="5" id="KW-0486">Methionine biosynthesis</keyword>
<dbReference type="OrthoDB" id="9792278at2"/>
<dbReference type="RefSeq" id="WP_068961544.1">
    <property type="nucleotide sequence ID" value="NZ_CAJTAP010000001.1"/>
</dbReference>
<dbReference type="Pfam" id="PF01048">
    <property type="entry name" value="PNP_UDP_1"/>
    <property type="match status" value="1"/>
</dbReference>
<dbReference type="KEGG" id="pary:A4V02_11405"/>
<dbReference type="GeneID" id="65537478"/>
<dbReference type="PANTHER" id="PTHR46832">
    <property type="entry name" value="5'-METHYLTHIOADENOSINE/S-ADENOSYLHOMOCYSTEINE NUCLEOSIDASE"/>
    <property type="match status" value="1"/>
</dbReference>
<dbReference type="InterPro" id="IPR035994">
    <property type="entry name" value="Nucleoside_phosphorylase_sf"/>
</dbReference>
<dbReference type="CDD" id="cd09008">
    <property type="entry name" value="MTAN"/>
    <property type="match status" value="1"/>
</dbReference>
<dbReference type="STRING" id="1796646.A4V02_11405"/>
<feature type="domain" description="Nucleoside phosphorylase" evidence="6">
    <location>
        <begin position="2"/>
        <end position="226"/>
    </location>
</feature>
<name>A0A1B1SBV4_9BACT</name>
<accession>A0A1Z2XGS5</accession>
<dbReference type="EMBL" id="CP015402">
    <property type="protein sequence ID" value="ANU64258.1"/>
    <property type="molecule type" value="Genomic_DNA"/>
</dbReference>
<dbReference type="GO" id="GO:0019509">
    <property type="term" value="P:L-methionine salvage from methylthioadenosine"/>
    <property type="evidence" value="ECO:0007669"/>
    <property type="project" value="UniProtKB-UniPathway"/>
</dbReference>
<reference evidence="8" key="1">
    <citation type="submission" date="2016-04" db="EMBL/GenBank/DDBJ databases">
        <title>Complete Genome Sequences of Twelve Strains of a Stable Defined Moderately Diverse Mouse Microbiota 2 (sDMDMm2).</title>
        <authorList>
            <person name="Uchimura Y."/>
            <person name="Wyss M."/>
            <person name="Brugiroux S."/>
            <person name="Limenitakis J.P."/>
            <person name="Stecher B."/>
            <person name="McCoy K.D."/>
            <person name="Macpherson A.J."/>
        </authorList>
    </citation>
    <scope>NUCLEOTIDE SEQUENCE [LARGE SCALE GENOMIC DNA]</scope>
    <source>
        <strain evidence="8">YL27</strain>
    </source>
</reference>
<dbReference type="SUPFAM" id="SSF53167">
    <property type="entry name" value="Purine and uridine phosphorylases"/>
    <property type="match status" value="1"/>
</dbReference>
<evidence type="ECO:0000313" key="7">
    <source>
        <dbReference type="EMBL" id="ANU64258.1"/>
    </source>
</evidence>
<dbReference type="GO" id="GO:0008782">
    <property type="term" value="F:adenosylhomocysteine nucleosidase activity"/>
    <property type="evidence" value="ECO:0007669"/>
    <property type="project" value="UniProtKB-EC"/>
</dbReference>
<keyword evidence="8" id="KW-1185">Reference proteome</keyword>
<accession>A0A1B1SBV4</accession>
<dbReference type="InterPro" id="IPR010049">
    <property type="entry name" value="MTA_SAH_Nsdase"/>
</dbReference>
<keyword evidence="3" id="KW-0028">Amino-acid biosynthesis</keyword>
<gene>
    <name evidence="7" type="ORF">A4V02_11405</name>
</gene>
<organism evidence="7 8">
    <name type="scientific">Muribaculum intestinale</name>
    <dbReference type="NCBI Taxonomy" id="1796646"/>
    <lineage>
        <taxon>Bacteria</taxon>
        <taxon>Pseudomonadati</taxon>
        <taxon>Bacteroidota</taxon>
        <taxon>Bacteroidia</taxon>
        <taxon>Bacteroidales</taxon>
        <taxon>Muribaculaceae</taxon>
        <taxon>Muribaculum</taxon>
    </lineage>
</organism>
<dbReference type="PANTHER" id="PTHR46832:SF1">
    <property type="entry name" value="5'-METHYLTHIOADENOSINE_S-ADENOSYLHOMOCYSTEINE NUCLEOSIDASE"/>
    <property type="match status" value="1"/>
</dbReference>
<evidence type="ECO:0000313" key="8">
    <source>
        <dbReference type="Proteomes" id="UP000186351"/>
    </source>
</evidence>
<dbReference type="Gene3D" id="3.40.50.1580">
    <property type="entry name" value="Nucleoside phosphorylase domain"/>
    <property type="match status" value="1"/>
</dbReference>
<evidence type="ECO:0000256" key="5">
    <source>
        <dbReference type="ARBA" id="ARBA00023167"/>
    </source>
</evidence>
<dbReference type="EC" id="3.2.2.9" evidence="2"/>
<evidence type="ECO:0000256" key="3">
    <source>
        <dbReference type="ARBA" id="ARBA00022605"/>
    </source>
</evidence>
<dbReference type="InterPro" id="IPR000845">
    <property type="entry name" value="Nucleoside_phosphorylase_d"/>
</dbReference>
<dbReference type="UniPathway" id="UPA00904">
    <property type="reaction ID" value="UER00871"/>
</dbReference>
<comment type="pathway">
    <text evidence="1">Amino-acid biosynthesis; L-methionine biosynthesis via salvage pathway; S-methyl-5-thio-alpha-D-ribose 1-phosphate from S-methyl-5'-thioadenosine (hydrolase route): step 1/2.</text>
</comment>
<evidence type="ECO:0000256" key="1">
    <source>
        <dbReference type="ARBA" id="ARBA00004945"/>
    </source>
</evidence>